<keyword evidence="4" id="KW-1185">Reference proteome</keyword>
<sequence>MGAVNAATTVQWVAFVLAALVTTTALSVLVHRTPPNDVDPGHDPDDFLGVQWARGRHGSKRPDRQ</sequence>
<name>A0A4R2QIH7_9PSEU</name>
<comment type="caution">
    <text evidence="3">The sequence shown here is derived from an EMBL/GenBank/DDBJ whole genome shotgun (WGS) entry which is preliminary data.</text>
</comment>
<evidence type="ECO:0000313" key="3">
    <source>
        <dbReference type="EMBL" id="TCP46791.1"/>
    </source>
</evidence>
<keyword evidence="2" id="KW-1133">Transmembrane helix</keyword>
<dbReference type="AlphaFoldDB" id="A0A4R2QIH7"/>
<evidence type="ECO:0000313" key="4">
    <source>
        <dbReference type="Proteomes" id="UP000294911"/>
    </source>
</evidence>
<reference evidence="3 4" key="1">
    <citation type="submission" date="2019-03" db="EMBL/GenBank/DDBJ databases">
        <title>Genomic Encyclopedia of Type Strains, Phase IV (KMG-IV): sequencing the most valuable type-strain genomes for metagenomic binning, comparative biology and taxonomic classification.</title>
        <authorList>
            <person name="Goeker M."/>
        </authorList>
    </citation>
    <scope>NUCLEOTIDE SEQUENCE [LARGE SCALE GENOMIC DNA]</scope>
    <source>
        <strain evidence="3 4">DSM 45765</strain>
    </source>
</reference>
<organism evidence="3 4">
    <name type="scientific">Tamaricihabitans halophyticus</name>
    <dbReference type="NCBI Taxonomy" id="1262583"/>
    <lineage>
        <taxon>Bacteria</taxon>
        <taxon>Bacillati</taxon>
        <taxon>Actinomycetota</taxon>
        <taxon>Actinomycetes</taxon>
        <taxon>Pseudonocardiales</taxon>
        <taxon>Pseudonocardiaceae</taxon>
        <taxon>Tamaricihabitans</taxon>
    </lineage>
</organism>
<dbReference type="Proteomes" id="UP000294911">
    <property type="component" value="Unassembled WGS sequence"/>
</dbReference>
<gene>
    <name evidence="3" type="ORF">EV191_11367</name>
</gene>
<proteinExistence type="predicted"/>
<keyword evidence="2" id="KW-0472">Membrane</keyword>
<keyword evidence="2" id="KW-0812">Transmembrane</keyword>
<feature type="region of interest" description="Disordered" evidence="1">
    <location>
        <begin position="32"/>
        <end position="65"/>
    </location>
</feature>
<dbReference type="EMBL" id="SLXQ01000013">
    <property type="protein sequence ID" value="TCP46791.1"/>
    <property type="molecule type" value="Genomic_DNA"/>
</dbReference>
<protein>
    <submittedName>
        <fullName evidence="3">Uncharacterized protein</fullName>
    </submittedName>
</protein>
<accession>A0A4R2QIH7</accession>
<evidence type="ECO:0000256" key="2">
    <source>
        <dbReference type="SAM" id="Phobius"/>
    </source>
</evidence>
<dbReference type="RefSeq" id="WP_165913070.1">
    <property type="nucleotide sequence ID" value="NZ_SLXQ01000013.1"/>
</dbReference>
<feature type="transmembrane region" description="Helical" evidence="2">
    <location>
        <begin position="12"/>
        <end position="30"/>
    </location>
</feature>
<evidence type="ECO:0000256" key="1">
    <source>
        <dbReference type="SAM" id="MobiDB-lite"/>
    </source>
</evidence>